<evidence type="ECO:0000313" key="3">
    <source>
        <dbReference type="EMBL" id="MCF1713648.1"/>
    </source>
</evidence>
<dbReference type="Proteomes" id="UP001200145">
    <property type="component" value="Unassembled WGS sequence"/>
</dbReference>
<accession>A0ABS9BF04</accession>
<dbReference type="Pfam" id="PF01408">
    <property type="entry name" value="GFO_IDH_MocA"/>
    <property type="match status" value="1"/>
</dbReference>
<dbReference type="Gene3D" id="3.40.50.720">
    <property type="entry name" value="NAD(P)-binding Rossmann-like Domain"/>
    <property type="match status" value="1"/>
</dbReference>
<evidence type="ECO:0000259" key="2">
    <source>
        <dbReference type="Pfam" id="PF02894"/>
    </source>
</evidence>
<dbReference type="EMBL" id="JAKEVY010000001">
    <property type="protein sequence ID" value="MCF1713648.1"/>
    <property type="molecule type" value="Genomic_DNA"/>
</dbReference>
<sequence length="440" mass="49143">MADRRKFLQQSALAATGVLFFPHFLKAGVPPSSRVVIGVVGTNSRGAYLAELFAGMQGVEVGYICDVDKQVLEKTIAAIQKQTGKRPKGYTDVRKLLEEKDLDAICIATPDHWHAPATLMAVQAGKHVYVEKPCSHNPSEGEILVAAAAKYGKLIQMGNQRRSFPKVQQAMQELKNDVIGRVYFAKGWYAANRKSIGKGKPAAVPSHLDYELWQGPAPRTAYRDNLIHYNWHWFWNWGTGEALNNGTHEIDVMRWGLGVDYPTKVVSAGGRYAFNDDWETPDTQTITLEFPDRKAMLWESRSCNPHTVEGSGRGVIFYGEKGTMVIPGGDDYQVFDLDNKLIKKVETEIGKIDATNTVGMGANLDTIHLHNFIEAIRKQQALTSPILEGHKSTLLAQLGNISWRTGRVLNCDPKNGHILNDKQAAQLWRREYAKGWEMKL</sequence>
<evidence type="ECO:0000313" key="4">
    <source>
        <dbReference type="Proteomes" id="UP001200145"/>
    </source>
</evidence>
<dbReference type="RefSeq" id="WP_234864176.1">
    <property type="nucleotide sequence ID" value="NZ_JAKEVY010000001.1"/>
</dbReference>
<comment type="caution">
    <text evidence="3">The sequence shown here is derived from an EMBL/GenBank/DDBJ whole genome shotgun (WGS) entry which is preliminary data.</text>
</comment>
<reference evidence="3 4" key="1">
    <citation type="submission" date="2022-01" db="EMBL/GenBank/DDBJ databases">
        <title>Flavihumibacter sp. nov., isolated from sediment of a river.</title>
        <authorList>
            <person name="Liu H."/>
        </authorList>
    </citation>
    <scope>NUCLEOTIDE SEQUENCE [LARGE SCALE GENOMIC DNA]</scope>
    <source>
        <strain evidence="3 4">RY-1</strain>
    </source>
</reference>
<dbReference type="InterPro" id="IPR000683">
    <property type="entry name" value="Gfo/Idh/MocA-like_OxRdtase_N"/>
</dbReference>
<dbReference type="PANTHER" id="PTHR43818:SF5">
    <property type="entry name" value="OXIDOREDUCTASE FAMILY PROTEIN"/>
    <property type="match status" value="1"/>
</dbReference>
<keyword evidence="4" id="KW-1185">Reference proteome</keyword>
<dbReference type="Gene3D" id="3.30.360.10">
    <property type="entry name" value="Dihydrodipicolinate Reductase, domain 2"/>
    <property type="match status" value="1"/>
</dbReference>
<evidence type="ECO:0000259" key="1">
    <source>
        <dbReference type="Pfam" id="PF01408"/>
    </source>
</evidence>
<name>A0ABS9BF04_9BACT</name>
<dbReference type="PANTHER" id="PTHR43818">
    <property type="entry name" value="BCDNA.GH03377"/>
    <property type="match status" value="1"/>
</dbReference>
<proteinExistence type="predicted"/>
<feature type="domain" description="Gfo/Idh/MocA-like oxidoreductase C-terminal" evidence="2">
    <location>
        <begin position="200"/>
        <end position="407"/>
    </location>
</feature>
<dbReference type="SUPFAM" id="SSF55347">
    <property type="entry name" value="Glyceraldehyde-3-phosphate dehydrogenase-like, C-terminal domain"/>
    <property type="match status" value="1"/>
</dbReference>
<dbReference type="InterPro" id="IPR036291">
    <property type="entry name" value="NAD(P)-bd_dom_sf"/>
</dbReference>
<dbReference type="InterPro" id="IPR004104">
    <property type="entry name" value="Gfo/Idh/MocA-like_OxRdtase_C"/>
</dbReference>
<dbReference type="SUPFAM" id="SSF51735">
    <property type="entry name" value="NAD(P)-binding Rossmann-fold domains"/>
    <property type="match status" value="1"/>
</dbReference>
<dbReference type="InterPro" id="IPR050463">
    <property type="entry name" value="Gfo/Idh/MocA_oxidrdct_glycsds"/>
</dbReference>
<dbReference type="Pfam" id="PF02894">
    <property type="entry name" value="GFO_IDH_MocA_C"/>
    <property type="match status" value="1"/>
</dbReference>
<feature type="domain" description="Gfo/Idh/MocA-like oxidoreductase N-terminal" evidence="1">
    <location>
        <begin position="37"/>
        <end position="158"/>
    </location>
</feature>
<organism evidence="3 4">
    <name type="scientific">Flavihumibacter fluminis</name>
    <dbReference type="NCBI Taxonomy" id="2909236"/>
    <lineage>
        <taxon>Bacteria</taxon>
        <taxon>Pseudomonadati</taxon>
        <taxon>Bacteroidota</taxon>
        <taxon>Chitinophagia</taxon>
        <taxon>Chitinophagales</taxon>
        <taxon>Chitinophagaceae</taxon>
        <taxon>Flavihumibacter</taxon>
    </lineage>
</organism>
<protein>
    <submittedName>
        <fullName evidence="3">Gfo/Idh/MocA family oxidoreductase</fullName>
    </submittedName>
</protein>
<gene>
    <name evidence="3" type="ORF">L0U88_03270</name>
</gene>